<dbReference type="SUPFAM" id="SSF49899">
    <property type="entry name" value="Concanavalin A-like lectins/glucanases"/>
    <property type="match status" value="1"/>
</dbReference>
<dbReference type="GeneTree" id="ENSGT01150000286950"/>
<dbReference type="InterPro" id="IPR017907">
    <property type="entry name" value="Znf_RING_CS"/>
</dbReference>
<evidence type="ECO:0000256" key="5">
    <source>
        <dbReference type="ARBA" id="ARBA00022859"/>
    </source>
</evidence>
<dbReference type="SMART" id="SM00449">
    <property type="entry name" value="SPRY"/>
    <property type="match status" value="1"/>
</dbReference>
<dbReference type="AlphaFoldDB" id="A0A8C4RMM4"/>
<reference evidence="9" key="1">
    <citation type="submission" date="2021-06" db="EMBL/GenBank/DDBJ databases">
        <authorList>
            <consortium name="Wellcome Sanger Institute Data Sharing"/>
        </authorList>
    </citation>
    <scope>NUCLEOTIDE SEQUENCE [LARGE SCALE GENOMIC DNA]</scope>
</reference>
<dbReference type="Ensembl" id="ENSECRT00000003935.1">
    <property type="protein sequence ID" value="ENSECRP00000003872.1"/>
    <property type="gene ID" value="ENSECRG00000002658.1"/>
</dbReference>
<dbReference type="InterPro" id="IPR001841">
    <property type="entry name" value="Znf_RING"/>
</dbReference>
<dbReference type="PANTHER" id="PTHR25465">
    <property type="entry name" value="B-BOX DOMAIN CONTAINING"/>
    <property type="match status" value="1"/>
</dbReference>
<dbReference type="InterPro" id="IPR003877">
    <property type="entry name" value="SPRY_dom"/>
</dbReference>
<dbReference type="InterPro" id="IPR051051">
    <property type="entry name" value="E3_ubiq-ligase_TRIM/RNF"/>
</dbReference>
<dbReference type="GO" id="GO:0005737">
    <property type="term" value="C:cytoplasm"/>
    <property type="evidence" value="ECO:0007669"/>
    <property type="project" value="UniProtKB-ARBA"/>
</dbReference>
<sequence>MAGVNISLSQDQFICSLCLEILKAPVTIPCGHNYCMSCIEVKWDQSEVYSCPQCAEHFDLKPVLHQNAILVDIVEALKAVRLISTSLENFAGPEEIPCDVCPTKKQKAILTCLTCLASFCEMHFQPHRKSEALKKHKVEKPTRNLEHKMCSKHEKFLEVFLEEIRDAIDIIKVNAEDACDLTLDPNTANIFLTLSEGNRKVTYDGAESQYPDHPNRFDYWEQVLCAQALTGTRSYWEVEWNGREVEIGVTYKGICRKGEDDECRIGDNDMSWCLWCSDYGYSVCHNYTATVISESYSPRIGVYLDIPSGLLSFYSISDTMTLLYTFKASFTEPLYPGFWVEFESSVFHTSHSGCLCTITLLSSCDDKDDNKNAPNKHKSKPVLHVF</sequence>
<evidence type="ECO:0000313" key="10">
    <source>
        <dbReference type="Proteomes" id="UP000694620"/>
    </source>
</evidence>
<dbReference type="Pfam" id="PF13765">
    <property type="entry name" value="PRY"/>
    <property type="match status" value="1"/>
</dbReference>
<dbReference type="PRINTS" id="PR01407">
    <property type="entry name" value="BUTYPHLNCDUF"/>
</dbReference>
<keyword evidence="1" id="KW-0399">Innate immunity</keyword>
<evidence type="ECO:0000256" key="6">
    <source>
        <dbReference type="PROSITE-ProRule" id="PRU00175"/>
    </source>
</evidence>
<dbReference type="Gene3D" id="3.30.40.10">
    <property type="entry name" value="Zinc/RING finger domain, C3HC4 (zinc finger)"/>
    <property type="match status" value="1"/>
</dbReference>
<dbReference type="InterPro" id="IPR006574">
    <property type="entry name" value="PRY"/>
</dbReference>
<organism evidence="9 10">
    <name type="scientific">Erpetoichthys calabaricus</name>
    <name type="common">Rope fish</name>
    <name type="synonym">Calamoichthys calabaricus</name>
    <dbReference type="NCBI Taxonomy" id="27687"/>
    <lineage>
        <taxon>Eukaryota</taxon>
        <taxon>Metazoa</taxon>
        <taxon>Chordata</taxon>
        <taxon>Craniata</taxon>
        <taxon>Vertebrata</taxon>
        <taxon>Euteleostomi</taxon>
        <taxon>Actinopterygii</taxon>
        <taxon>Polypteriformes</taxon>
        <taxon>Polypteridae</taxon>
        <taxon>Erpetoichthys</taxon>
    </lineage>
</organism>
<dbReference type="GO" id="GO:0045087">
    <property type="term" value="P:innate immune response"/>
    <property type="evidence" value="ECO:0007669"/>
    <property type="project" value="UniProtKB-KW"/>
</dbReference>
<evidence type="ECO:0000259" key="8">
    <source>
        <dbReference type="PROSITE" id="PS50188"/>
    </source>
</evidence>
<reference evidence="9" key="2">
    <citation type="submission" date="2025-08" db="UniProtKB">
        <authorList>
            <consortium name="Ensembl"/>
        </authorList>
    </citation>
    <scope>IDENTIFICATION</scope>
</reference>
<dbReference type="InterPro" id="IPR001870">
    <property type="entry name" value="B30.2/SPRY"/>
</dbReference>
<reference evidence="9" key="3">
    <citation type="submission" date="2025-09" db="UniProtKB">
        <authorList>
            <consortium name="Ensembl"/>
        </authorList>
    </citation>
    <scope>IDENTIFICATION</scope>
</reference>
<keyword evidence="3 6" id="KW-0863">Zinc-finger</keyword>
<dbReference type="Gene3D" id="2.60.120.920">
    <property type="match status" value="1"/>
</dbReference>
<dbReference type="GO" id="GO:0008270">
    <property type="term" value="F:zinc ion binding"/>
    <property type="evidence" value="ECO:0007669"/>
    <property type="project" value="UniProtKB-KW"/>
</dbReference>
<dbReference type="InterPro" id="IPR013320">
    <property type="entry name" value="ConA-like_dom_sf"/>
</dbReference>
<keyword evidence="5" id="KW-0391">Immunity</keyword>
<evidence type="ECO:0000256" key="2">
    <source>
        <dbReference type="ARBA" id="ARBA00022723"/>
    </source>
</evidence>
<evidence type="ECO:0000259" key="7">
    <source>
        <dbReference type="PROSITE" id="PS50089"/>
    </source>
</evidence>
<dbReference type="CDD" id="cd16040">
    <property type="entry name" value="SPRY_PRY_SNTX"/>
    <property type="match status" value="1"/>
</dbReference>
<dbReference type="SMART" id="SM00184">
    <property type="entry name" value="RING"/>
    <property type="match status" value="1"/>
</dbReference>
<dbReference type="PROSITE" id="PS50089">
    <property type="entry name" value="ZF_RING_2"/>
    <property type="match status" value="1"/>
</dbReference>
<dbReference type="InterPro" id="IPR013083">
    <property type="entry name" value="Znf_RING/FYVE/PHD"/>
</dbReference>
<dbReference type="InterPro" id="IPR003879">
    <property type="entry name" value="Butyrophylin_SPRY"/>
</dbReference>
<dbReference type="InterPro" id="IPR043136">
    <property type="entry name" value="B30.2/SPRY_sf"/>
</dbReference>
<dbReference type="Proteomes" id="UP000694620">
    <property type="component" value="Chromosome 1"/>
</dbReference>
<dbReference type="SMART" id="SM00589">
    <property type="entry name" value="PRY"/>
    <property type="match status" value="1"/>
</dbReference>
<dbReference type="PANTHER" id="PTHR25465:SF80">
    <property type="entry name" value="TRIPARTITE MOTIF-CONTAINING PROTEIN 16-LIKE"/>
    <property type="match status" value="1"/>
</dbReference>
<feature type="domain" description="RING-type" evidence="7">
    <location>
        <begin position="15"/>
        <end position="54"/>
    </location>
</feature>
<dbReference type="Pfam" id="PF15227">
    <property type="entry name" value="zf-C3HC4_4"/>
    <property type="match status" value="1"/>
</dbReference>
<protein>
    <submittedName>
        <fullName evidence="9">Uncharacterized protein</fullName>
    </submittedName>
</protein>
<dbReference type="Pfam" id="PF00622">
    <property type="entry name" value="SPRY"/>
    <property type="match status" value="1"/>
</dbReference>
<feature type="domain" description="B30.2/SPRY" evidence="8">
    <location>
        <begin position="160"/>
        <end position="356"/>
    </location>
</feature>
<evidence type="ECO:0000256" key="4">
    <source>
        <dbReference type="ARBA" id="ARBA00022833"/>
    </source>
</evidence>
<accession>A0A8C4RMM4</accession>
<keyword evidence="10" id="KW-1185">Reference proteome</keyword>
<dbReference type="Gene3D" id="4.10.830.40">
    <property type="match status" value="1"/>
</dbReference>
<dbReference type="SUPFAM" id="SSF57850">
    <property type="entry name" value="RING/U-box"/>
    <property type="match status" value="1"/>
</dbReference>
<evidence type="ECO:0000256" key="1">
    <source>
        <dbReference type="ARBA" id="ARBA00022588"/>
    </source>
</evidence>
<proteinExistence type="predicted"/>
<evidence type="ECO:0000313" key="9">
    <source>
        <dbReference type="Ensembl" id="ENSECRP00000003872.1"/>
    </source>
</evidence>
<keyword evidence="2" id="KW-0479">Metal-binding</keyword>
<dbReference type="PROSITE" id="PS50188">
    <property type="entry name" value="B302_SPRY"/>
    <property type="match status" value="1"/>
</dbReference>
<dbReference type="PROSITE" id="PS00518">
    <property type="entry name" value="ZF_RING_1"/>
    <property type="match status" value="1"/>
</dbReference>
<keyword evidence="4" id="KW-0862">Zinc</keyword>
<evidence type="ECO:0000256" key="3">
    <source>
        <dbReference type="ARBA" id="ARBA00022771"/>
    </source>
</evidence>
<name>A0A8C4RMM4_ERPCA</name>